<sequence length="143" mass="15998">MSEITYIIEEQDNLLSALPKYQQDTINTLLEQGKTPEEVSQIWLEANGPSNTFPFGADNKKNPFLENLNNEINDFICSEDKYKNEKKQLIERWKSGEVVVVSFIAVSIATVLGTAPALILPIIVLSLRTAGKIGVNAWCESRK</sequence>
<gene>
    <name evidence="2" type="ORF">CR205_13085</name>
</gene>
<dbReference type="AlphaFoldDB" id="A0A2W0HI35"/>
<comment type="caution">
    <text evidence="2">The sequence shown here is derived from an EMBL/GenBank/DDBJ whole genome shotgun (WGS) entry which is preliminary data.</text>
</comment>
<dbReference type="Proteomes" id="UP000248066">
    <property type="component" value="Unassembled WGS sequence"/>
</dbReference>
<dbReference type="EMBL" id="PDOF01000002">
    <property type="protein sequence ID" value="PYZ96632.1"/>
    <property type="molecule type" value="Genomic_DNA"/>
</dbReference>
<dbReference type="OrthoDB" id="2082676at2"/>
<keyword evidence="1" id="KW-0472">Membrane</keyword>
<evidence type="ECO:0000313" key="3">
    <source>
        <dbReference type="Proteomes" id="UP000248066"/>
    </source>
</evidence>
<keyword evidence="3" id="KW-1185">Reference proteome</keyword>
<reference evidence="2 3" key="1">
    <citation type="submission" date="2017-10" db="EMBL/GenBank/DDBJ databases">
        <title>Bacillus sp. nov., a halophilic bacterium isolated from a Yangshapao Lake.</title>
        <authorList>
            <person name="Wang H."/>
        </authorList>
    </citation>
    <scope>NUCLEOTIDE SEQUENCE [LARGE SCALE GENOMIC DNA]</scope>
    <source>
        <strain evidence="2 3">YSP-3</strain>
    </source>
</reference>
<protein>
    <submittedName>
        <fullName evidence="2">Uncharacterized protein</fullName>
    </submittedName>
</protein>
<proteinExistence type="predicted"/>
<evidence type="ECO:0000313" key="2">
    <source>
        <dbReference type="EMBL" id="PYZ96632.1"/>
    </source>
</evidence>
<name>A0A2W0HI35_9BACI</name>
<keyword evidence="1" id="KW-0812">Transmembrane</keyword>
<accession>A0A2W0HI35</accession>
<evidence type="ECO:0000256" key="1">
    <source>
        <dbReference type="SAM" id="Phobius"/>
    </source>
</evidence>
<feature type="transmembrane region" description="Helical" evidence="1">
    <location>
        <begin position="98"/>
        <end position="124"/>
    </location>
</feature>
<keyword evidence="1" id="KW-1133">Transmembrane helix</keyword>
<dbReference type="RefSeq" id="WP_110520527.1">
    <property type="nucleotide sequence ID" value="NZ_PDOF01000002.1"/>
</dbReference>
<organism evidence="2 3">
    <name type="scientific">Alteribacter lacisalsi</name>
    <dbReference type="NCBI Taxonomy" id="2045244"/>
    <lineage>
        <taxon>Bacteria</taxon>
        <taxon>Bacillati</taxon>
        <taxon>Bacillota</taxon>
        <taxon>Bacilli</taxon>
        <taxon>Bacillales</taxon>
        <taxon>Bacillaceae</taxon>
        <taxon>Alteribacter</taxon>
    </lineage>
</organism>